<dbReference type="InterPro" id="IPR036678">
    <property type="entry name" value="MutS_con_dom_sf"/>
</dbReference>
<feature type="domain" description="DNA mismatch repair proteins mutS family" evidence="9">
    <location>
        <begin position="682"/>
        <end position="698"/>
    </location>
</feature>
<dbReference type="InterPro" id="IPR036187">
    <property type="entry name" value="DNA_mismatch_repair_MutS_sf"/>
</dbReference>
<dbReference type="EMBL" id="CP115667">
    <property type="protein sequence ID" value="WBW50701.1"/>
    <property type="molecule type" value="Genomic_DNA"/>
</dbReference>
<dbReference type="InterPro" id="IPR027417">
    <property type="entry name" value="P-loop_NTPase"/>
</dbReference>
<dbReference type="InterPro" id="IPR007861">
    <property type="entry name" value="DNA_mismatch_repair_MutS_clamp"/>
</dbReference>
<dbReference type="SUPFAM" id="SSF52540">
    <property type="entry name" value="P-loop containing nucleoside triphosphate hydrolases"/>
    <property type="match status" value="1"/>
</dbReference>
<dbReference type="SUPFAM" id="SSF48334">
    <property type="entry name" value="DNA repair protein MutS, domain III"/>
    <property type="match status" value="1"/>
</dbReference>
<keyword evidence="3 7" id="KW-0227">DNA damage</keyword>
<evidence type="ECO:0000313" key="11">
    <source>
        <dbReference type="Proteomes" id="UP001210339"/>
    </source>
</evidence>
<dbReference type="NCBIfam" id="TIGR01070">
    <property type="entry name" value="mutS1"/>
    <property type="match status" value="1"/>
</dbReference>
<evidence type="ECO:0000256" key="2">
    <source>
        <dbReference type="ARBA" id="ARBA00022741"/>
    </source>
</evidence>
<keyword evidence="11" id="KW-1185">Reference proteome</keyword>
<protein>
    <recommendedName>
        <fullName evidence="7 8">DNA mismatch repair protein MutS</fullName>
    </recommendedName>
</protein>
<dbReference type="SMART" id="SM00534">
    <property type="entry name" value="MUTSac"/>
    <property type="match status" value="1"/>
</dbReference>
<keyword evidence="6 7" id="KW-0234">DNA repair</keyword>
<feature type="binding site" evidence="7">
    <location>
        <begin position="608"/>
        <end position="615"/>
    </location>
    <ligand>
        <name>ATP</name>
        <dbReference type="ChEBI" id="CHEBI:30616"/>
    </ligand>
</feature>
<keyword evidence="4 7" id="KW-0067">ATP-binding</keyword>
<evidence type="ECO:0000256" key="4">
    <source>
        <dbReference type="ARBA" id="ARBA00022840"/>
    </source>
</evidence>
<accession>A0ABY7QWE8</accession>
<dbReference type="Pfam" id="PF00488">
    <property type="entry name" value="MutS_V"/>
    <property type="match status" value="1"/>
</dbReference>
<dbReference type="Gene3D" id="3.40.1170.10">
    <property type="entry name" value="DNA repair protein MutS, domain I"/>
    <property type="match status" value="1"/>
</dbReference>
<evidence type="ECO:0000256" key="6">
    <source>
        <dbReference type="ARBA" id="ARBA00023204"/>
    </source>
</evidence>
<dbReference type="PANTHER" id="PTHR11361">
    <property type="entry name" value="DNA MISMATCH REPAIR PROTEIN MUTS FAMILY MEMBER"/>
    <property type="match status" value="1"/>
</dbReference>
<dbReference type="InterPro" id="IPR000432">
    <property type="entry name" value="DNA_mismatch_repair_MutS_C"/>
</dbReference>
<dbReference type="InterPro" id="IPR007695">
    <property type="entry name" value="DNA_mismatch_repair_MutS-lik_N"/>
</dbReference>
<dbReference type="Gene3D" id="3.30.420.110">
    <property type="entry name" value="MutS, connector domain"/>
    <property type="match status" value="1"/>
</dbReference>
<dbReference type="Pfam" id="PF05190">
    <property type="entry name" value="MutS_IV"/>
    <property type="match status" value="1"/>
</dbReference>
<organism evidence="10 11">
    <name type="scientific">Peptoniphilus equinus</name>
    <dbReference type="NCBI Taxonomy" id="3016343"/>
    <lineage>
        <taxon>Bacteria</taxon>
        <taxon>Bacillati</taxon>
        <taxon>Bacillota</taxon>
        <taxon>Tissierellia</taxon>
        <taxon>Tissierellales</taxon>
        <taxon>Peptoniphilaceae</taxon>
        <taxon>Peptoniphilus</taxon>
    </lineage>
</organism>
<dbReference type="InterPro" id="IPR007696">
    <property type="entry name" value="DNA_mismatch_repair_MutS_core"/>
</dbReference>
<evidence type="ECO:0000256" key="3">
    <source>
        <dbReference type="ARBA" id="ARBA00022763"/>
    </source>
</evidence>
<proteinExistence type="inferred from homology"/>
<dbReference type="SMART" id="SM00533">
    <property type="entry name" value="MUTSd"/>
    <property type="match status" value="1"/>
</dbReference>
<dbReference type="CDD" id="cd03284">
    <property type="entry name" value="ABC_MutS1"/>
    <property type="match status" value="1"/>
</dbReference>
<keyword evidence="5 7" id="KW-0238">DNA-binding</keyword>
<dbReference type="SUPFAM" id="SSF55271">
    <property type="entry name" value="DNA repair protein MutS, domain I"/>
    <property type="match status" value="1"/>
</dbReference>
<dbReference type="PANTHER" id="PTHR11361:SF34">
    <property type="entry name" value="DNA MISMATCH REPAIR PROTEIN MSH1, MITOCHONDRIAL"/>
    <property type="match status" value="1"/>
</dbReference>
<dbReference type="InterPro" id="IPR016151">
    <property type="entry name" value="DNA_mismatch_repair_MutS_N"/>
</dbReference>
<dbReference type="Gene3D" id="1.10.1420.10">
    <property type="match status" value="2"/>
</dbReference>
<comment type="similarity">
    <text evidence="1 7">Belongs to the DNA mismatch repair MutS family.</text>
</comment>
<evidence type="ECO:0000313" key="10">
    <source>
        <dbReference type="EMBL" id="WBW50701.1"/>
    </source>
</evidence>
<dbReference type="Proteomes" id="UP001210339">
    <property type="component" value="Chromosome"/>
</dbReference>
<gene>
    <name evidence="7 10" type="primary">mutS</name>
    <name evidence="10" type="ORF">O6R05_03890</name>
</gene>
<dbReference type="InterPro" id="IPR005748">
    <property type="entry name" value="DNA_mismatch_repair_MutS"/>
</dbReference>
<dbReference type="HAMAP" id="MF_00096">
    <property type="entry name" value="MutS"/>
    <property type="match status" value="1"/>
</dbReference>
<dbReference type="Gene3D" id="3.40.50.300">
    <property type="entry name" value="P-loop containing nucleotide triphosphate hydrolases"/>
    <property type="match status" value="1"/>
</dbReference>
<comment type="function">
    <text evidence="7">This protein is involved in the repair of mismatches in DNA. It is possible that it carries out the mismatch recognition step. This protein has a weak ATPase activity.</text>
</comment>
<evidence type="ECO:0000256" key="1">
    <source>
        <dbReference type="ARBA" id="ARBA00006271"/>
    </source>
</evidence>
<dbReference type="Pfam" id="PF01624">
    <property type="entry name" value="MutS_I"/>
    <property type="match status" value="1"/>
</dbReference>
<dbReference type="RefSeq" id="WP_271192226.1">
    <property type="nucleotide sequence ID" value="NZ_CP115667.1"/>
</dbReference>
<reference evidence="10 11" key="1">
    <citation type="submission" date="2023-01" db="EMBL/GenBank/DDBJ databases">
        <authorList>
            <person name="Lee S.H."/>
            <person name="Jung H.S."/>
            <person name="Yun J.U."/>
        </authorList>
    </citation>
    <scope>NUCLEOTIDE SEQUENCE [LARGE SCALE GENOMIC DNA]</scope>
    <source>
        <strain evidence="10 11">CBA3646</strain>
    </source>
</reference>
<dbReference type="PIRSF" id="PIRSF037677">
    <property type="entry name" value="DNA_mis_repair_Msh6"/>
    <property type="match status" value="1"/>
</dbReference>
<evidence type="ECO:0000259" key="9">
    <source>
        <dbReference type="PROSITE" id="PS00486"/>
    </source>
</evidence>
<keyword evidence="2 7" id="KW-0547">Nucleotide-binding</keyword>
<evidence type="ECO:0000256" key="8">
    <source>
        <dbReference type="NCBIfam" id="TIGR01070"/>
    </source>
</evidence>
<sequence length="850" mass="95632">MSNENLTPMMQQYMEIKKDYQEEVLFYRLGDFYEMFYDDALLASKVLGLTLTKRSNKQEDIPMCGVPYHVSDTYISKMLDAGYKVAIVDQVEDPKLTKNLVKRAVTKIITPGTFSDTDYLSVDNNFLLSYVDHGATLYLAYGDYTTGEIFTTSQTFLSQKEKSQFFMDELSRITPSEILYSSATMPAKDGIYYTHLNETLQKLLPEVRDVLNSDVVTSISKINSPALFMLINYLATTQKVSLQHLKAVHRYDPEEYMTIDETSKYNLELVASIQTRRKKGSLYAVLDNCETAMGSRTLRKWIEKPLRNKAAIISRQDMIKSALEDLMRFDAIRSALKQTLDIERLSFKIASEQLSPKDCVALATSLDQFTKVKSLLTASPDDVLHHFGEKIPDTTALSHLIQNTLISDPPVNLELPFIRKGYDKDLDELYQASEGGQALLLDLETKERKRTDIKTLKIKYNKILGYFIDVTKSFTDKVPEDYIRKQTLVGSERYFTVELKALERKINGSKERAIERQMEILTALRSTIFNALGTIQNVAEYIGTLDCLFSLAQVARTYHYVRPVISDTPQLTIVEGRHPIVEAMGRDIQFVPNNTSMNAETYFLLITGPNMAGKSTYMRQVALITLMAQMGSYVPATAFHWSLVDRIFTRIGASDNLAGGDSTFMVEMKEVANILDHATNASLILLDEVGRGTSTYDGIAIAWAITEYLVTTTKAKTLFATHYHELTQLSTSLSGLKNLSIAVDHDGDQIIFLRQVIEGASDRSYGIDVAKLAGINDAVIARAKIVLDEHENKGQSVHVDVPVQPTHNPVLPFLKNLSEVDINSLSPLESLNLLQKIVEGAKMNYDKYSG</sequence>
<dbReference type="InterPro" id="IPR017261">
    <property type="entry name" value="DNA_mismatch_repair_MutS/MSH"/>
</dbReference>
<evidence type="ECO:0000256" key="5">
    <source>
        <dbReference type="ARBA" id="ARBA00023125"/>
    </source>
</evidence>
<evidence type="ECO:0000256" key="7">
    <source>
        <dbReference type="HAMAP-Rule" id="MF_00096"/>
    </source>
</evidence>
<dbReference type="SUPFAM" id="SSF53150">
    <property type="entry name" value="DNA repair protein MutS, domain II"/>
    <property type="match status" value="1"/>
</dbReference>
<dbReference type="Pfam" id="PF05192">
    <property type="entry name" value="MutS_III"/>
    <property type="match status" value="1"/>
</dbReference>
<dbReference type="PROSITE" id="PS00486">
    <property type="entry name" value="DNA_MISMATCH_REPAIR_2"/>
    <property type="match status" value="1"/>
</dbReference>
<dbReference type="InterPro" id="IPR045076">
    <property type="entry name" value="MutS"/>
</dbReference>
<dbReference type="NCBIfam" id="NF003810">
    <property type="entry name" value="PRK05399.1"/>
    <property type="match status" value="1"/>
</dbReference>
<name>A0ABY7QWE8_9FIRM</name>